<organism evidence="7 8">
    <name type="scientific">Cladorrhinum samala</name>
    <dbReference type="NCBI Taxonomy" id="585594"/>
    <lineage>
        <taxon>Eukaryota</taxon>
        <taxon>Fungi</taxon>
        <taxon>Dikarya</taxon>
        <taxon>Ascomycota</taxon>
        <taxon>Pezizomycotina</taxon>
        <taxon>Sordariomycetes</taxon>
        <taxon>Sordariomycetidae</taxon>
        <taxon>Sordariales</taxon>
        <taxon>Podosporaceae</taxon>
        <taxon>Cladorrhinum</taxon>
    </lineage>
</organism>
<dbReference type="InterPro" id="IPR011990">
    <property type="entry name" value="TPR-like_helical_dom_sf"/>
</dbReference>
<reference evidence="7" key="1">
    <citation type="journal article" date="2023" name="Mol. Phylogenet. Evol.">
        <title>Genome-scale phylogeny and comparative genomics of the fungal order Sordariales.</title>
        <authorList>
            <person name="Hensen N."/>
            <person name="Bonometti L."/>
            <person name="Westerberg I."/>
            <person name="Brannstrom I.O."/>
            <person name="Guillou S."/>
            <person name="Cros-Aarteil S."/>
            <person name="Calhoun S."/>
            <person name="Haridas S."/>
            <person name="Kuo A."/>
            <person name="Mondo S."/>
            <person name="Pangilinan J."/>
            <person name="Riley R."/>
            <person name="LaButti K."/>
            <person name="Andreopoulos B."/>
            <person name="Lipzen A."/>
            <person name="Chen C."/>
            <person name="Yan M."/>
            <person name="Daum C."/>
            <person name="Ng V."/>
            <person name="Clum A."/>
            <person name="Steindorff A."/>
            <person name="Ohm R.A."/>
            <person name="Martin F."/>
            <person name="Silar P."/>
            <person name="Natvig D.O."/>
            <person name="Lalanne C."/>
            <person name="Gautier V."/>
            <person name="Ament-Velasquez S.L."/>
            <person name="Kruys A."/>
            <person name="Hutchinson M.I."/>
            <person name="Powell A.J."/>
            <person name="Barry K."/>
            <person name="Miller A.N."/>
            <person name="Grigoriev I.V."/>
            <person name="Debuchy R."/>
            <person name="Gladieux P."/>
            <person name="Hiltunen Thoren M."/>
            <person name="Johannesson H."/>
        </authorList>
    </citation>
    <scope>NUCLEOTIDE SEQUENCE</scope>
    <source>
        <strain evidence="7">PSN324</strain>
    </source>
</reference>
<feature type="compositionally biased region" description="Acidic residues" evidence="6">
    <location>
        <begin position="83"/>
        <end position="98"/>
    </location>
</feature>
<feature type="region of interest" description="Disordered" evidence="6">
    <location>
        <begin position="376"/>
        <end position="426"/>
    </location>
</feature>
<protein>
    <recommendedName>
        <fullName evidence="9">Pentatricopeptide repeat protein</fullName>
    </recommendedName>
</protein>
<reference evidence="7" key="2">
    <citation type="submission" date="2023-06" db="EMBL/GenBank/DDBJ databases">
        <authorList>
            <consortium name="Lawrence Berkeley National Laboratory"/>
            <person name="Mondo S.J."/>
            <person name="Hensen N."/>
            <person name="Bonometti L."/>
            <person name="Westerberg I."/>
            <person name="Brannstrom I.O."/>
            <person name="Guillou S."/>
            <person name="Cros-Aarteil S."/>
            <person name="Calhoun S."/>
            <person name="Haridas S."/>
            <person name="Kuo A."/>
            <person name="Pangilinan J."/>
            <person name="Riley R."/>
            <person name="Labutti K."/>
            <person name="Andreopoulos B."/>
            <person name="Lipzen A."/>
            <person name="Chen C."/>
            <person name="Yanf M."/>
            <person name="Daum C."/>
            <person name="Ng V."/>
            <person name="Clum A."/>
            <person name="Steindorff A."/>
            <person name="Ohm R."/>
            <person name="Martin F."/>
            <person name="Silar P."/>
            <person name="Natvig D."/>
            <person name="Lalanne C."/>
            <person name="Gautier V."/>
            <person name="Ament-Velasquez S.L."/>
            <person name="Kruys A."/>
            <person name="Hutchinson M.I."/>
            <person name="Powell A.J."/>
            <person name="Barry K."/>
            <person name="Miller A.N."/>
            <person name="Grigoriev I.V."/>
            <person name="Debuchy R."/>
            <person name="Gladieux P."/>
            <person name="Thoren M.H."/>
            <person name="Johannesson H."/>
        </authorList>
    </citation>
    <scope>NUCLEOTIDE SEQUENCE</scope>
    <source>
        <strain evidence="7">PSN324</strain>
    </source>
</reference>
<comment type="caution">
    <text evidence="7">The sequence shown here is derived from an EMBL/GenBank/DDBJ whole genome shotgun (WGS) entry which is preliminary data.</text>
</comment>
<proteinExistence type="inferred from homology"/>
<evidence type="ECO:0000256" key="2">
    <source>
        <dbReference type="ARBA" id="ARBA00022737"/>
    </source>
</evidence>
<evidence type="ECO:0000256" key="6">
    <source>
        <dbReference type="SAM" id="MobiDB-lite"/>
    </source>
</evidence>
<comment type="subunit">
    <text evidence="4">Binds to mitochondrial small subunit 15S rRNA.</text>
</comment>
<dbReference type="NCBIfam" id="TIGR00756">
    <property type="entry name" value="PPR"/>
    <property type="match status" value="1"/>
</dbReference>
<dbReference type="PANTHER" id="PTHR47447:SF17">
    <property type="entry name" value="OS12G0638900 PROTEIN"/>
    <property type="match status" value="1"/>
</dbReference>
<dbReference type="Gene3D" id="1.25.40.10">
    <property type="entry name" value="Tetratricopeptide repeat domain"/>
    <property type="match status" value="1"/>
</dbReference>
<accession>A0AAV9I0N8</accession>
<dbReference type="PROSITE" id="PS51375">
    <property type="entry name" value="PPR"/>
    <property type="match status" value="1"/>
</dbReference>
<dbReference type="EMBL" id="MU864937">
    <property type="protein sequence ID" value="KAK4465740.1"/>
    <property type="molecule type" value="Genomic_DNA"/>
</dbReference>
<evidence type="ECO:0000313" key="8">
    <source>
        <dbReference type="Proteomes" id="UP001321749"/>
    </source>
</evidence>
<name>A0AAV9I0N8_9PEZI</name>
<dbReference type="Proteomes" id="UP001321749">
    <property type="component" value="Unassembled WGS sequence"/>
</dbReference>
<evidence type="ECO:0008006" key="9">
    <source>
        <dbReference type="Google" id="ProtNLM"/>
    </source>
</evidence>
<keyword evidence="2" id="KW-0677">Repeat</keyword>
<feature type="repeat" description="PPR" evidence="5">
    <location>
        <begin position="156"/>
        <end position="190"/>
    </location>
</feature>
<keyword evidence="8" id="KW-1185">Reference proteome</keyword>
<comment type="function">
    <text evidence="3">Regulates mitochondrial small subunit maturation by controlling 15S rRNA 5'-end processing. Localizes to the 5' precursor of the 15S rRNA in a position that is subsequently occupied by mS47 in the mature yeast mtSSU. Uses structure and sequence-specific RNA recognition, binding to a single-stranded region of the precursor and specifically recognizing bases -6 to -1. The exchange of Ccm1 for mS47 is coupled to the irreversible removal of precursor rRNA that is accompanied by conformational changes of the mitoribosomal proteins uS5m and mS26. These conformational changes signal completion of 5'-end rRNA processing through protection of the mature 5'-end of the 15S rRNA and stabilization of mS47. The removal of the 5' precursor together with the dissociation of Ccm1 may be catalyzed by the 5'-3' exoribonuclease Pet127. Involved in the specific removal of group I introns in mitochondrial encoded transcripts.</text>
</comment>
<feature type="compositionally biased region" description="Acidic residues" evidence="6">
    <location>
        <begin position="384"/>
        <end position="409"/>
    </location>
</feature>
<evidence type="ECO:0000256" key="1">
    <source>
        <dbReference type="ARBA" id="ARBA00006192"/>
    </source>
</evidence>
<sequence length="752" mass="84759">MYICRACLQRLNGVRTRSTFETRLLRPLQINTSLLAGQRLLATSTSTQFSGGKAHLESRPQPLSLEEIREALEARRPQKVSDDEAADDEEDLDAEESAQDFKSGASEKQLNFVVKKHLQYLKEPFEIGNHVRATLDKGRWDEALLLVRRASVNTKVEVSWNYLIDYQLKQGQLNAAIKLYNEMKKRGQQPNARTYTIIFSGCAESVHPKLAVSHATKLYNALLKKAVKTSFEPNTIHMNAVLGVCGRANDLDSMFTILATADNKHRAPDSLTFTIVLNALRHQVSTVEPRMGQFTELEKANLAQESIQKAQSLWTDALALWRAGKLLMDERLVVAMGQVLATGGYKDNENIFHLLQQVMQIPTPERITRRLRRLAKHPVPGGEEGAEDGAEGTAEEAAENEAEEDEPDYGPEAFQKEEPGELSYPAPPHAIARARKWLAFERAGQFPLPHEKTLSLVLKALENTKKTTYAPKYWEYFQKVYKVKPDKDNWAHYLVTLRRGHASTQAAAVIGAMPQEFLAPITFRVGLKTCIDDRLNTKSFNAALKIFNTMCAKLRYPDPLSMRLFLHAARNNDKAFVQMEKKDPEAANQARGEQLAVAIGRTWRPFQILVRSFSYPEKPSHSPEEALKKSRDAMQEAMATARNMISLIDIVCNEQMVKPTITKDLWNKRKFLNLLVEQYVAKLYPQGPPGTKQKIDDLRQAGLAAPPTDPDAHRKFTDHLQAALRKAEGQDGQYDEKVVKSLKDLADVKQSL</sequence>
<evidence type="ECO:0000313" key="7">
    <source>
        <dbReference type="EMBL" id="KAK4465740.1"/>
    </source>
</evidence>
<evidence type="ECO:0000256" key="3">
    <source>
        <dbReference type="ARBA" id="ARBA00044493"/>
    </source>
</evidence>
<comment type="similarity">
    <text evidence="1">Belongs to the CCM1 family.</text>
</comment>
<dbReference type="InterPro" id="IPR002885">
    <property type="entry name" value="PPR_rpt"/>
</dbReference>
<gene>
    <name evidence="7" type="ORF">QBC42DRAFT_260853</name>
</gene>
<dbReference type="AlphaFoldDB" id="A0AAV9I0N8"/>
<dbReference type="PANTHER" id="PTHR47447">
    <property type="entry name" value="OS03G0856100 PROTEIN"/>
    <property type="match status" value="1"/>
</dbReference>
<dbReference type="Pfam" id="PF13041">
    <property type="entry name" value="PPR_2"/>
    <property type="match status" value="1"/>
</dbReference>
<evidence type="ECO:0000256" key="4">
    <source>
        <dbReference type="ARBA" id="ARBA00044511"/>
    </source>
</evidence>
<evidence type="ECO:0000256" key="5">
    <source>
        <dbReference type="PROSITE-ProRule" id="PRU00708"/>
    </source>
</evidence>
<feature type="region of interest" description="Disordered" evidence="6">
    <location>
        <begin position="74"/>
        <end position="103"/>
    </location>
</feature>